<keyword evidence="3" id="KW-0472">Membrane</keyword>
<evidence type="ECO:0000256" key="3">
    <source>
        <dbReference type="SAM" id="Phobius"/>
    </source>
</evidence>
<reference evidence="6" key="1">
    <citation type="submission" date="2025-08" db="UniProtKB">
        <authorList>
            <consortium name="RefSeq"/>
        </authorList>
    </citation>
    <scope>IDENTIFICATION</scope>
    <source>
        <tissue evidence="6">Gonad</tissue>
    </source>
</reference>
<evidence type="ECO:0000256" key="2">
    <source>
        <dbReference type="ARBA" id="ARBA00009610"/>
    </source>
</evidence>
<dbReference type="PANTHER" id="PTHR15231:SF1">
    <property type="entry name" value="PHOSPHATIDYLINOSITOL N-ACETYLGLUCOSAMINYLTRANSFERASE SUBUNIT H"/>
    <property type="match status" value="1"/>
</dbReference>
<keyword evidence="3" id="KW-1133">Transmembrane helix</keyword>
<keyword evidence="3" id="KW-0812">Transmembrane</keyword>
<gene>
    <name evidence="6" type="primary">LOC109480989</name>
</gene>
<evidence type="ECO:0000313" key="5">
    <source>
        <dbReference type="Proteomes" id="UP000515135"/>
    </source>
</evidence>
<organism evidence="5 6">
    <name type="scientific">Branchiostoma belcheri</name>
    <name type="common">Amphioxus</name>
    <dbReference type="NCBI Taxonomy" id="7741"/>
    <lineage>
        <taxon>Eukaryota</taxon>
        <taxon>Metazoa</taxon>
        <taxon>Chordata</taxon>
        <taxon>Cephalochordata</taxon>
        <taxon>Leptocardii</taxon>
        <taxon>Amphioxiformes</taxon>
        <taxon>Branchiostomatidae</taxon>
        <taxon>Branchiostoma</taxon>
    </lineage>
</organism>
<dbReference type="InterPro" id="IPR044215">
    <property type="entry name" value="PIG-H"/>
</dbReference>
<dbReference type="GO" id="GO:0006506">
    <property type="term" value="P:GPI anchor biosynthetic process"/>
    <property type="evidence" value="ECO:0007669"/>
    <property type="project" value="UniProtKB-UniPathway"/>
</dbReference>
<keyword evidence="5" id="KW-1185">Reference proteome</keyword>
<feature type="domain" description="Phosphatidylinositol N-acetylglucosaminyltransferase subunit H conserved" evidence="4">
    <location>
        <begin position="150"/>
        <end position="218"/>
    </location>
</feature>
<proteinExistence type="inferred from homology"/>
<evidence type="ECO:0000256" key="1">
    <source>
        <dbReference type="ARBA" id="ARBA00004687"/>
    </source>
</evidence>
<dbReference type="UniPathway" id="UPA00196"/>
<name>A0A6P4ZCG6_BRABE</name>
<dbReference type="GO" id="GO:0000506">
    <property type="term" value="C:glycosylphosphatidylinositol-N-acetylglucosaminyltransferase (GPI-GnT) complex"/>
    <property type="evidence" value="ECO:0007669"/>
    <property type="project" value="InterPro"/>
</dbReference>
<dbReference type="OrthoDB" id="6256716at2759"/>
<comment type="similarity">
    <text evidence="2">Belongs to the PIGH family.</text>
</comment>
<dbReference type="KEGG" id="bbel:109480989"/>
<feature type="transmembrane region" description="Helical" evidence="3">
    <location>
        <begin position="96"/>
        <end position="115"/>
    </location>
</feature>
<evidence type="ECO:0000313" key="6">
    <source>
        <dbReference type="RefSeq" id="XP_019639020.1"/>
    </source>
</evidence>
<sequence length="246" mass="28244">MALHRTEVFMGLHCANMCIFETTASNAANKSDVTGGIRTRSQTKRLRHQEEFKTDHRQQKTCSCQENHGALFIPKTVQQPKDLYAEFSIEYSRRRIWTPFLTLLLVDACLLWYTTSSIESKFQWVLYVSGGLLPCLLLYYLSCVQVRSESIQAVASTGVQLTTTYITGRRRARYYDTAEIQDVIINEVVTMHSVVFYLVLLIKDPHSSSLRRVVPVFQHSYPKLDFLVRVYNGVQDVLYPGSTRGQ</sequence>
<accession>A0A6P4ZCG6</accession>
<protein>
    <submittedName>
        <fullName evidence="6">Phosphatidylinositol N-acetylglucosaminyltransferase subunit H-like</fullName>
    </submittedName>
</protein>
<dbReference type="InterPro" id="IPR019328">
    <property type="entry name" value="PIGH-H_dom"/>
</dbReference>
<evidence type="ECO:0000259" key="4">
    <source>
        <dbReference type="Pfam" id="PF10181"/>
    </source>
</evidence>
<dbReference type="Pfam" id="PF10181">
    <property type="entry name" value="PIG-H"/>
    <property type="match status" value="1"/>
</dbReference>
<dbReference type="PANTHER" id="PTHR15231">
    <property type="entry name" value="PHOSPHATIDYLINOSITOL N-ACETYLGLUCOSAMINYLTRANSFERASE SUBUNIT H"/>
    <property type="match status" value="1"/>
</dbReference>
<dbReference type="Proteomes" id="UP000515135">
    <property type="component" value="Unplaced"/>
</dbReference>
<comment type="pathway">
    <text evidence="1">Glycolipid biosynthesis; glycosylphosphatidylinositol-anchor biosynthesis.</text>
</comment>
<feature type="transmembrane region" description="Helical" evidence="3">
    <location>
        <begin position="121"/>
        <end position="141"/>
    </location>
</feature>
<dbReference type="AlphaFoldDB" id="A0A6P4ZCG6"/>
<dbReference type="RefSeq" id="XP_019639020.1">
    <property type="nucleotide sequence ID" value="XM_019783461.1"/>
</dbReference>
<dbReference type="GeneID" id="109480989"/>